<accession>A0A8T0H3T2</accession>
<proteinExistence type="predicted"/>
<organism evidence="1 2">
    <name type="scientific">Ceratodon purpureus</name>
    <name type="common">Fire moss</name>
    <name type="synonym">Dicranum purpureum</name>
    <dbReference type="NCBI Taxonomy" id="3225"/>
    <lineage>
        <taxon>Eukaryota</taxon>
        <taxon>Viridiplantae</taxon>
        <taxon>Streptophyta</taxon>
        <taxon>Embryophyta</taxon>
        <taxon>Bryophyta</taxon>
        <taxon>Bryophytina</taxon>
        <taxon>Bryopsida</taxon>
        <taxon>Dicranidae</taxon>
        <taxon>Pseudoditrichales</taxon>
        <taxon>Ditrichaceae</taxon>
        <taxon>Ceratodon</taxon>
    </lineage>
</organism>
<sequence>MLTESEGREHDVLLMGSSREEAVGVSMRDGPLQGHQAHGGVDTEEETVDFKMDRSLGFQSCNPQRRSATFEIETF</sequence>
<keyword evidence="2" id="KW-1185">Reference proteome</keyword>
<gene>
    <name evidence="1" type="ORF">KC19_8G189600</name>
</gene>
<comment type="caution">
    <text evidence="1">The sequence shown here is derived from an EMBL/GenBank/DDBJ whole genome shotgun (WGS) entry which is preliminary data.</text>
</comment>
<evidence type="ECO:0000313" key="1">
    <source>
        <dbReference type="EMBL" id="KAG0565425.1"/>
    </source>
</evidence>
<evidence type="ECO:0000313" key="2">
    <source>
        <dbReference type="Proteomes" id="UP000822688"/>
    </source>
</evidence>
<dbReference type="EMBL" id="CM026429">
    <property type="protein sequence ID" value="KAG0565425.1"/>
    <property type="molecule type" value="Genomic_DNA"/>
</dbReference>
<protein>
    <submittedName>
        <fullName evidence="1">Uncharacterized protein</fullName>
    </submittedName>
</protein>
<dbReference type="AlphaFoldDB" id="A0A8T0H3T2"/>
<name>A0A8T0H3T2_CERPU</name>
<dbReference type="Proteomes" id="UP000822688">
    <property type="component" value="Chromosome 8"/>
</dbReference>
<reference evidence="1" key="1">
    <citation type="submission" date="2020-06" db="EMBL/GenBank/DDBJ databases">
        <title>WGS assembly of Ceratodon purpureus strain R40.</title>
        <authorList>
            <person name="Carey S.B."/>
            <person name="Jenkins J."/>
            <person name="Shu S."/>
            <person name="Lovell J.T."/>
            <person name="Sreedasyam A."/>
            <person name="Maumus F."/>
            <person name="Tiley G.P."/>
            <person name="Fernandez-Pozo N."/>
            <person name="Barry K."/>
            <person name="Chen C."/>
            <person name="Wang M."/>
            <person name="Lipzen A."/>
            <person name="Daum C."/>
            <person name="Saski C.A."/>
            <person name="Payton A.C."/>
            <person name="Mcbreen J.C."/>
            <person name="Conrad R.E."/>
            <person name="Kollar L.M."/>
            <person name="Olsson S."/>
            <person name="Huttunen S."/>
            <person name="Landis J.B."/>
            <person name="Wickett N.J."/>
            <person name="Johnson M.G."/>
            <person name="Rensing S.A."/>
            <person name="Grimwood J."/>
            <person name="Schmutz J."/>
            <person name="Mcdaniel S.F."/>
        </authorList>
    </citation>
    <scope>NUCLEOTIDE SEQUENCE</scope>
    <source>
        <strain evidence="1">R40</strain>
    </source>
</reference>